<feature type="compositionally biased region" description="Basic and acidic residues" evidence="1">
    <location>
        <begin position="20"/>
        <end position="45"/>
    </location>
</feature>
<organism evidence="2 3">
    <name type="scientific">Oryza glaberrima</name>
    <name type="common">African rice</name>
    <dbReference type="NCBI Taxonomy" id="4538"/>
    <lineage>
        <taxon>Eukaryota</taxon>
        <taxon>Viridiplantae</taxon>
        <taxon>Streptophyta</taxon>
        <taxon>Embryophyta</taxon>
        <taxon>Tracheophyta</taxon>
        <taxon>Spermatophyta</taxon>
        <taxon>Magnoliopsida</taxon>
        <taxon>Liliopsida</taxon>
        <taxon>Poales</taxon>
        <taxon>Poaceae</taxon>
        <taxon>BOP clade</taxon>
        <taxon>Oryzoideae</taxon>
        <taxon>Oryzeae</taxon>
        <taxon>Oryzinae</taxon>
        <taxon>Oryza</taxon>
    </lineage>
</organism>
<dbReference type="HOGENOM" id="CLU_2783423_0_0_1"/>
<reference evidence="2" key="1">
    <citation type="submission" date="2015-06" db="UniProtKB">
        <authorList>
            <consortium name="EnsemblPlants"/>
        </authorList>
    </citation>
    <scope>IDENTIFICATION</scope>
</reference>
<dbReference type="OMA" id="WEGIMDY"/>
<sequence>WVAGGVVCGGGGGENGGAEDGAREERRRDGGGEVARSRLAEDGGQRWRAQPLDAPLRRRLSRSLSLSPL</sequence>
<protein>
    <submittedName>
        <fullName evidence="2">Uncharacterized protein</fullName>
    </submittedName>
</protein>
<evidence type="ECO:0000313" key="2">
    <source>
        <dbReference type="EnsemblPlants" id="ORGLA01G0232600.1"/>
    </source>
</evidence>
<dbReference type="Gramene" id="ORGLA01G0232600.1">
    <property type="protein sequence ID" value="ORGLA01G0232600.1"/>
    <property type="gene ID" value="ORGLA01G0232600"/>
</dbReference>
<keyword evidence="3" id="KW-1185">Reference proteome</keyword>
<proteinExistence type="predicted"/>
<evidence type="ECO:0000256" key="1">
    <source>
        <dbReference type="SAM" id="MobiDB-lite"/>
    </source>
</evidence>
<dbReference type="Proteomes" id="UP000007306">
    <property type="component" value="Chromosome 1"/>
</dbReference>
<feature type="region of interest" description="Disordered" evidence="1">
    <location>
        <begin position="1"/>
        <end position="50"/>
    </location>
</feature>
<dbReference type="EnsemblPlants" id="ORGLA01G0232600.1">
    <property type="protein sequence ID" value="ORGLA01G0232600.1"/>
    <property type="gene ID" value="ORGLA01G0232600"/>
</dbReference>
<accession>I1NR36</accession>
<evidence type="ECO:0000313" key="3">
    <source>
        <dbReference type="Proteomes" id="UP000007306"/>
    </source>
</evidence>
<feature type="compositionally biased region" description="Gly residues" evidence="1">
    <location>
        <begin position="1"/>
        <end position="19"/>
    </location>
</feature>
<reference evidence="2 3" key="2">
    <citation type="submission" date="2018-04" db="EMBL/GenBank/DDBJ databases">
        <title>OglaRS2 (Oryza glaberrima Reference Sequence Version 2).</title>
        <authorList>
            <person name="Zhang J."/>
            <person name="Kudrna D."/>
            <person name="Lee S."/>
            <person name="Talag J."/>
            <person name="Rajasekar S."/>
            <person name="Wing R.A."/>
        </authorList>
    </citation>
    <scope>NUCLEOTIDE SEQUENCE [LARGE SCALE GENOMIC DNA]</scope>
    <source>
        <strain evidence="2 3">cv. IRGC 96717</strain>
    </source>
</reference>
<dbReference type="AlphaFoldDB" id="I1NR36"/>
<name>I1NR36_ORYGL</name>